<dbReference type="InterPro" id="IPR023065">
    <property type="entry name" value="Uncharacterised_ApaG"/>
</dbReference>
<dbReference type="AlphaFoldDB" id="A0A382HCK4"/>
<dbReference type="PANTHER" id="PTHR47191">
    <property type="entry name" value="OS05G0170800 PROTEIN"/>
    <property type="match status" value="1"/>
</dbReference>
<dbReference type="Gene3D" id="2.60.40.1470">
    <property type="entry name" value="ApaG domain"/>
    <property type="match status" value="1"/>
</dbReference>
<reference evidence="3" key="1">
    <citation type="submission" date="2018-05" db="EMBL/GenBank/DDBJ databases">
        <authorList>
            <person name="Lanie J.A."/>
            <person name="Ng W.-L."/>
            <person name="Kazmierczak K.M."/>
            <person name="Andrzejewski T.M."/>
            <person name="Davidsen T.M."/>
            <person name="Wayne K.J."/>
            <person name="Tettelin H."/>
            <person name="Glass J.I."/>
            <person name="Rusch D."/>
            <person name="Podicherti R."/>
            <person name="Tsui H.-C.T."/>
            <person name="Winkler M.E."/>
        </authorList>
    </citation>
    <scope>NUCLEOTIDE SEQUENCE</scope>
</reference>
<dbReference type="HAMAP" id="MF_00791">
    <property type="entry name" value="ApaG"/>
    <property type="match status" value="1"/>
</dbReference>
<gene>
    <name evidence="3" type="ORF">METZ01_LOCUS237918</name>
</gene>
<evidence type="ECO:0000313" key="3">
    <source>
        <dbReference type="EMBL" id="SVB85064.1"/>
    </source>
</evidence>
<dbReference type="InterPro" id="IPR007474">
    <property type="entry name" value="ApaG_domain"/>
</dbReference>
<organism evidence="3">
    <name type="scientific">marine metagenome</name>
    <dbReference type="NCBI Taxonomy" id="408172"/>
    <lineage>
        <taxon>unclassified sequences</taxon>
        <taxon>metagenomes</taxon>
        <taxon>ecological metagenomes</taxon>
    </lineage>
</organism>
<feature type="domain" description="ApaG" evidence="2">
    <location>
        <begin position="1"/>
        <end position="123"/>
    </location>
</feature>
<dbReference type="SUPFAM" id="SSF110069">
    <property type="entry name" value="ApaG-like"/>
    <property type="match status" value="1"/>
</dbReference>
<dbReference type="PROSITE" id="PS51087">
    <property type="entry name" value="APAG"/>
    <property type="match status" value="1"/>
</dbReference>
<dbReference type="NCBIfam" id="NF003967">
    <property type="entry name" value="PRK05461.1"/>
    <property type="match status" value="1"/>
</dbReference>
<evidence type="ECO:0000259" key="2">
    <source>
        <dbReference type="PROSITE" id="PS51087"/>
    </source>
</evidence>
<name>A0A382HCK4_9ZZZZ</name>
<sequence length="123" mass="13977">MDNRIKIIVKPQYVPEQSDPVRSYYVFAYHITITNQGEHTSQLLSRYWQITDGQGNVEDIHGPGVVGKTPTLQPGESFEYTSFCPLPTPMGFMEGTFRMVHSNGEEFDAQIKPFRLIAPQVLN</sequence>
<dbReference type="InterPro" id="IPR050718">
    <property type="entry name" value="ApaG-like"/>
</dbReference>
<protein>
    <recommendedName>
        <fullName evidence="1">Protein ApaG</fullName>
    </recommendedName>
</protein>
<dbReference type="PANTHER" id="PTHR47191:SF2">
    <property type="entry name" value="OS05G0170800 PROTEIN"/>
    <property type="match status" value="1"/>
</dbReference>
<evidence type="ECO:0000256" key="1">
    <source>
        <dbReference type="ARBA" id="ARBA00017693"/>
    </source>
</evidence>
<dbReference type="EMBL" id="UINC01060497">
    <property type="protein sequence ID" value="SVB85064.1"/>
    <property type="molecule type" value="Genomic_DNA"/>
</dbReference>
<accession>A0A382HCK4</accession>
<proteinExistence type="inferred from homology"/>
<dbReference type="InterPro" id="IPR036767">
    <property type="entry name" value="ApaG_sf"/>
</dbReference>
<dbReference type="Pfam" id="PF04379">
    <property type="entry name" value="DUF525"/>
    <property type="match status" value="1"/>
</dbReference>